<organism evidence="1 2">
    <name type="scientific">Psilocybe cf. subviscida</name>
    <dbReference type="NCBI Taxonomy" id="2480587"/>
    <lineage>
        <taxon>Eukaryota</taxon>
        <taxon>Fungi</taxon>
        <taxon>Dikarya</taxon>
        <taxon>Basidiomycota</taxon>
        <taxon>Agaricomycotina</taxon>
        <taxon>Agaricomycetes</taxon>
        <taxon>Agaricomycetidae</taxon>
        <taxon>Agaricales</taxon>
        <taxon>Agaricineae</taxon>
        <taxon>Strophariaceae</taxon>
        <taxon>Psilocybe</taxon>
    </lineage>
</organism>
<gene>
    <name evidence="1" type="ORF">D9619_012562</name>
</gene>
<sequence length="174" mass="20316">MAFSRLPLQYGSRTLELVLDAFRQREDRLLRLDDICGAIIGMYSDLRQYEQDLKAAVSRELANQVMSGYVDMKGDEYYELQQFRSPMENWGTLAKPIENKANKDELSNQIRIPFVPKILIQSTNCELRHSTYIRPYIWCSPQTRIAPTLEYLQDGYPPLGGFLPNKTKYCHYHL</sequence>
<dbReference type="EMBL" id="JAACJJ010000032">
    <property type="protein sequence ID" value="KAF5317756.1"/>
    <property type="molecule type" value="Genomic_DNA"/>
</dbReference>
<evidence type="ECO:0000313" key="1">
    <source>
        <dbReference type="EMBL" id="KAF5317756.1"/>
    </source>
</evidence>
<evidence type="ECO:0000313" key="2">
    <source>
        <dbReference type="Proteomes" id="UP000567179"/>
    </source>
</evidence>
<dbReference type="Proteomes" id="UP000567179">
    <property type="component" value="Unassembled WGS sequence"/>
</dbReference>
<protein>
    <submittedName>
        <fullName evidence="1">Uncharacterized protein</fullName>
    </submittedName>
</protein>
<accession>A0A8H5EZ81</accession>
<comment type="caution">
    <text evidence="1">The sequence shown here is derived from an EMBL/GenBank/DDBJ whole genome shotgun (WGS) entry which is preliminary data.</text>
</comment>
<reference evidence="1 2" key="1">
    <citation type="journal article" date="2020" name="ISME J.">
        <title>Uncovering the hidden diversity of litter-decomposition mechanisms in mushroom-forming fungi.</title>
        <authorList>
            <person name="Floudas D."/>
            <person name="Bentzer J."/>
            <person name="Ahren D."/>
            <person name="Johansson T."/>
            <person name="Persson P."/>
            <person name="Tunlid A."/>
        </authorList>
    </citation>
    <scope>NUCLEOTIDE SEQUENCE [LARGE SCALE GENOMIC DNA]</scope>
    <source>
        <strain evidence="1 2">CBS 101986</strain>
    </source>
</reference>
<dbReference type="AlphaFoldDB" id="A0A8H5EZ81"/>
<keyword evidence="2" id="KW-1185">Reference proteome</keyword>
<name>A0A8H5EZ81_9AGAR</name>
<proteinExistence type="predicted"/>